<dbReference type="GO" id="GO:0032259">
    <property type="term" value="P:methylation"/>
    <property type="evidence" value="ECO:0007669"/>
    <property type="project" value="UniProtKB-KW"/>
</dbReference>
<comment type="function">
    <text evidence="6">Methylates ribosomal protein L11.</text>
</comment>
<sequence length="318" mass="35681">MKLLVIKVETSHEVEDALTSYSQDVLQSQGIEVRRRSDFEEAGWKHDATVVELAEIANLPDDLQFMAYFSGERDREHLINEYRTKLKELQQLGLATGPAQVSASYIEDEDWNTVWQKFYHVLNLSRHLAIVPEWEKYQPQFNDQQLIKLDPGLAFGTGNHTTTQLALMGLERALIKPMKIVDVGTGSGILAIAAALLGAEQVLATDISDEAITAAHENIALNQLTNIDIRQTSLLAGVSGKYDLIVANILAEILLDLIPQLDEHLNNGGQVIFSGIDYLQLDKIKQALDQHGFQITLTMKQERWVGLVIERKEDQEEL</sequence>
<dbReference type="GO" id="GO:0008168">
    <property type="term" value="F:methyltransferase activity"/>
    <property type="evidence" value="ECO:0007669"/>
    <property type="project" value="UniProtKB-KW"/>
</dbReference>
<keyword evidence="2 6" id="KW-0963">Cytoplasm</keyword>
<evidence type="ECO:0000313" key="7">
    <source>
        <dbReference type="EMBL" id="BDR60552.1"/>
    </source>
</evidence>
<gene>
    <name evidence="6 7" type="primary">prmA</name>
    <name evidence="7" type="ORF">KIM322_08130</name>
</gene>
<dbReference type="Pfam" id="PF06325">
    <property type="entry name" value="PrmA"/>
    <property type="match status" value="1"/>
</dbReference>
<keyword evidence="4 6" id="KW-0808">Transferase</keyword>
<name>A0ABN6SNA5_9LACO</name>
<keyword evidence="5 6" id="KW-0949">S-adenosyl-L-methionine</keyword>
<evidence type="ECO:0000256" key="6">
    <source>
        <dbReference type="HAMAP-Rule" id="MF_00735"/>
    </source>
</evidence>
<comment type="catalytic activity">
    <reaction evidence="6">
        <text>L-lysyl-[protein] + 3 S-adenosyl-L-methionine = N(6),N(6),N(6)-trimethyl-L-lysyl-[protein] + 3 S-adenosyl-L-homocysteine + 3 H(+)</text>
        <dbReference type="Rhea" id="RHEA:54192"/>
        <dbReference type="Rhea" id="RHEA-COMP:9752"/>
        <dbReference type="Rhea" id="RHEA-COMP:13826"/>
        <dbReference type="ChEBI" id="CHEBI:15378"/>
        <dbReference type="ChEBI" id="CHEBI:29969"/>
        <dbReference type="ChEBI" id="CHEBI:57856"/>
        <dbReference type="ChEBI" id="CHEBI:59789"/>
        <dbReference type="ChEBI" id="CHEBI:61961"/>
    </reaction>
</comment>
<dbReference type="PANTHER" id="PTHR43648">
    <property type="entry name" value="ELECTRON TRANSFER FLAVOPROTEIN BETA SUBUNIT LYSINE METHYLTRANSFERASE"/>
    <property type="match status" value="1"/>
</dbReference>
<accession>A0ABN6SNA5</accession>
<evidence type="ECO:0000256" key="3">
    <source>
        <dbReference type="ARBA" id="ARBA00022603"/>
    </source>
</evidence>
<keyword evidence="7" id="KW-0689">Ribosomal protein</keyword>
<dbReference type="InterPro" id="IPR050078">
    <property type="entry name" value="Ribosomal_L11_MeTrfase_PrmA"/>
</dbReference>
<dbReference type="RefSeq" id="WP_317636811.1">
    <property type="nucleotide sequence ID" value="NZ_AP026803.1"/>
</dbReference>
<evidence type="ECO:0000256" key="4">
    <source>
        <dbReference type="ARBA" id="ARBA00022679"/>
    </source>
</evidence>
<dbReference type="SUPFAM" id="SSF53335">
    <property type="entry name" value="S-adenosyl-L-methionine-dependent methyltransferases"/>
    <property type="match status" value="1"/>
</dbReference>
<keyword evidence="3 6" id="KW-0489">Methyltransferase</keyword>
<dbReference type="HAMAP" id="MF_00735">
    <property type="entry name" value="Methyltr_PrmA"/>
    <property type="match status" value="1"/>
</dbReference>
<dbReference type="PANTHER" id="PTHR43648:SF1">
    <property type="entry name" value="ELECTRON TRANSFER FLAVOPROTEIN BETA SUBUNIT LYSINE METHYLTRANSFERASE"/>
    <property type="match status" value="1"/>
</dbReference>
<reference evidence="7 8" key="1">
    <citation type="journal article" date="2023" name="Microbiol. Spectr.">
        <title>Symbiosis of Carpenter Bees with Uncharacterized Lactic Acid Bacteria Showing NAD Auxotrophy.</title>
        <authorList>
            <person name="Kawasaki S."/>
            <person name="Ozawa K."/>
            <person name="Mori T."/>
            <person name="Yamamoto A."/>
            <person name="Ito M."/>
            <person name="Ohkuma M."/>
            <person name="Sakamoto M."/>
            <person name="Matsutani M."/>
        </authorList>
    </citation>
    <scope>NUCLEOTIDE SEQUENCE [LARGE SCALE GENOMIC DNA]</scope>
    <source>
        <strain evidence="7 8">Kim32-2</strain>
    </source>
</reference>
<evidence type="ECO:0000256" key="5">
    <source>
        <dbReference type="ARBA" id="ARBA00022691"/>
    </source>
</evidence>
<dbReference type="Gene3D" id="3.40.50.150">
    <property type="entry name" value="Vaccinia Virus protein VP39"/>
    <property type="match status" value="1"/>
</dbReference>
<feature type="binding site" evidence="6">
    <location>
        <position position="184"/>
    </location>
    <ligand>
        <name>S-adenosyl-L-methionine</name>
        <dbReference type="ChEBI" id="CHEBI:59789"/>
    </ligand>
</feature>
<dbReference type="EMBL" id="AP026803">
    <property type="protein sequence ID" value="BDR60552.1"/>
    <property type="molecule type" value="Genomic_DNA"/>
</dbReference>
<feature type="binding site" evidence="6">
    <location>
        <position position="163"/>
    </location>
    <ligand>
        <name>S-adenosyl-L-methionine</name>
        <dbReference type="ChEBI" id="CHEBI:59789"/>
    </ligand>
</feature>
<evidence type="ECO:0000256" key="1">
    <source>
        <dbReference type="ARBA" id="ARBA00009741"/>
    </source>
</evidence>
<comment type="similarity">
    <text evidence="1 6">Belongs to the methyltransferase superfamily. PrmA family.</text>
</comment>
<dbReference type="InterPro" id="IPR004498">
    <property type="entry name" value="Ribosomal_PrmA_MeTrfase"/>
</dbReference>
<keyword evidence="8" id="KW-1185">Reference proteome</keyword>
<evidence type="ECO:0000313" key="8">
    <source>
        <dbReference type="Proteomes" id="UP001321741"/>
    </source>
</evidence>
<dbReference type="CDD" id="cd02440">
    <property type="entry name" value="AdoMet_MTases"/>
    <property type="match status" value="1"/>
</dbReference>
<dbReference type="GO" id="GO:0005840">
    <property type="term" value="C:ribosome"/>
    <property type="evidence" value="ECO:0007669"/>
    <property type="project" value="UniProtKB-KW"/>
</dbReference>
<dbReference type="EC" id="2.1.1.-" evidence="6"/>
<dbReference type="PIRSF" id="PIRSF000401">
    <property type="entry name" value="RPL11_MTase"/>
    <property type="match status" value="1"/>
</dbReference>
<feature type="binding site" evidence="6">
    <location>
        <position position="206"/>
    </location>
    <ligand>
        <name>S-adenosyl-L-methionine</name>
        <dbReference type="ChEBI" id="CHEBI:59789"/>
    </ligand>
</feature>
<evidence type="ECO:0000256" key="2">
    <source>
        <dbReference type="ARBA" id="ARBA00022490"/>
    </source>
</evidence>
<proteinExistence type="inferred from homology"/>
<organism evidence="7 8">
    <name type="scientific">Lactobacillus xylocopicola</name>
    <dbReference type="NCBI Taxonomy" id="2976676"/>
    <lineage>
        <taxon>Bacteria</taxon>
        <taxon>Bacillati</taxon>
        <taxon>Bacillota</taxon>
        <taxon>Bacilli</taxon>
        <taxon>Lactobacillales</taxon>
        <taxon>Lactobacillaceae</taxon>
        <taxon>Lactobacillus</taxon>
    </lineage>
</organism>
<comment type="subcellular location">
    <subcellularLocation>
        <location evidence="6">Cytoplasm</location>
    </subcellularLocation>
</comment>
<dbReference type="InterPro" id="IPR029063">
    <property type="entry name" value="SAM-dependent_MTases_sf"/>
</dbReference>
<protein>
    <recommendedName>
        <fullName evidence="6">Ribosomal protein L11 methyltransferase</fullName>
        <shortName evidence="6">L11 Mtase</shortName>
        <ecNumber evidence="6">2.1.1.-</ecNumber>
    </recommendedName>
</protein>
<dbReference type="Proteomes" id="UP001321741">
    <property type="component" value="Chromosome"/>
</dbReference>
<dbReference type="NCBIfam" id="TIGR00406">
    <property type="entry name" value="prmA"/>
    <property type="match status" value="1"/>
</dbReference>
<keyword evidence="7" id="KW-0687">Ribonucleoprotein</keyword>
<feature type="binding site" evidence="6">
    <location>
        <position position="248"/>
    </location>
    <ligand>
        <name>S-adenosyl-L-methionine</name>
        <dbReference type="ChEBI" id="CHEBI:59789"/>
    </ligand>
</feature>